<keyword evidence="1" id="KW-0812">Transmembrane</keyword>
<gene>
    <name evidence="2" type="ORF">NG895_22605</name>
</gene>
<feature type="transmembrane region" description="Helical" evidence="1">
    <location>
        <begin position="30"/>
        <end position="54"/>
    </location>
</feature>
<dbReference type="EMBL" id="JAMXLR010000077">
    <property type="protein sequence ID" value="MCO6046697.1"/>
    <property type="molecule type" value="Genomic_DNA"/>
</dbReference>
<protein>
    <submittedName>
        <fullName evidence="2">Uncharacterized protein</fullName>
    </submittedName>
</protein>
<evidence type="ECO:0000313" key="2">
    <source>
        <dbReference type="EMBL" id="MCO6046697.1"/>
    </source>
</evidence>
<comment type="caution">
    <text evidence="2">The sequence shown here is derived from an EMBL/GenBank/DDBJ whole genome shotgun (WGS) entry which is preliminary data.</text>
</comment>
<evidence type="ECO:0000313" key="3">
    <source>
        <dbReference type="Proteomes" id="UP001155241"/>
    </source>
</evidence>
<keyword evidence="1" id="KW-0472">Membrane</keyword>
<proteinExistence type="predicted"/>
<keyword evidence="3" id="KW-1185">Reference proteome</keyword>
<dbReference type="Proteomes" id="UP001155241">
    <property type="component" value="Unassembled WGS sequence"/>
</dbReference>
<reference evidence="2" key="1">
    <citation type="submission" date="2022-06" db="EMBL/GenBank/DDBJ databases">
        <title>Aeoliella straminimaris, a novel planctomycete from sediments.</title>
        <authorList>
            <person name="Vitorino I.R."/>
            <person name="Lage O.M."/>
        </authorList>
    </citation>
    <scope>NUCLEOTIDE SEQUENCE</scope>
    <source>
        <strain evidence="2">ICT_H6.2</strain>
    </source>
</reference>
<sequence>MEPSEADVRFGLSDTLLLLNEGKLAAMKNLLLVCGIVVGVLFTILFYVLMWIGLRAEAGAIPDTVIVSGDEISEPAREAIGKAITLRPNETIAYFYSTGVLNWEEDGNLITNQRVVSYMQDEEGKFIVEEADYDNIEEIAPEFSDKWIDDTFVWITPREGEEFLIALSIEEDLDHPAVEYIQRKLDEAKQ</sequence>
<dbReference type="AlphaFoldDB" id="A0A9X2FCT3"/>
<organism evidence="2 3">
    <name type="scientific">Aeoliella straminimaris</name>
    <dbReference type="NCBI Taxonomy" id="2954799"/>
    <lineage>
        <taxon>Bacteria</taxon>
        <taxon>Pseudomonadati</taxon>
        <taxon>Planctomycetota</taxon>
        <taxon>Planctomycetia</taxon>
        <taxon>Pirellulales</taxon>
        <taxon>Lacipirellulaceae</taxon>
        <taxon>Aeoliella</taxon>
    </lineage>
</organism>
<evidence type="ECO:0000256" key="1">
    <source>
        <dbReference type="SAM" id="Phobius"/>
    </source>
</evidence>
<accession>A0A9X2FCT3</accession>
<keyword evidence="1" id="KW-1133">Transmembrane helix</keyword>
<dbReference type="RefSeq" id="WP_252854812.1">
    <property type="nucleotide sequence ID" value="NZ_JAMXLR010000077.1"/>
</dbReference>
<name>A0A9X2FCT3_9BACT</name>